<protein>
    <submittedName>
        <fullName evidence="1">Uncharacterized protein</fullName>
    </submittedName>
</protein>
<proteinExistence type="predicted"/>
<keyword evidence="2" id="KW-1185">Reference proteome</keyword>
<evidence type="ECO:0000313" key="2">
    <source>
        <dbReference type="Proteomes" id="UP000054845"/>
    </source>
</evidence>
<name>A0A0P1BNX0_9BASI</name>
<accession>A0A0P1BNX0</accession>
<reference evidence="1 2" key="1">
    <citation type="submission" date="2014-09" db="EMBL/GenBank/DDBJ databases">
        <authorList>
            <person name="Magalhaes I.L.F."/>
            <person name="Oliveira U."/>
            <person name="Santos F.R."/>
            <person name="Vidigal T.H.D.A."/>
            <person name="Brescovit A.D."/>
            <person name="Santos A.J."/>
        </authorList>
    </citation>
    <scope>NUCLEOTIDE SEQUENCE [LARGE SCALE GENOMIC DNA]</scope>
</reference>
<sequence>MNEASAIGSASVRLGCHTAQPVPLRRGHVDAIKAQLWLPNQAGMPLRFSTVVRDTIRHHFELTGLDLLSAQPPAARNKSSRESL</sequence>
<dbReference type="Proteomes" id="UP000054845">
    <property type="component" value="Unassembled WGS sequence"/>
</dbReference>
<evidence type="ECO:0000313" key="1">
    <source>
        <dbReference type="EMBL" id="CEH18069.1"/>
    </source>
</evidence>
<dbReference type="AlphaFoldDB" id="A0A0P1BNX0"/>
<organism evidence="1 2">
    <name type="scientific">Ceraceosorus bombacis</name>
    <dbReference type="NCBI Taxonomy" id="401625"/>
    <lineage>
        <taxon>Eukaryota</taxon>
        <taxon>Fungi</taxon>
        <taxon>Dikarya</taxon>
        <taxon>Basidiomycota</taxon>
        <taxon>Ustilaginomycotina</taxon>
        <taxon>Exobasidiomycetes</taxon>
        <taxon>Ceraceosorales</taxon>
        <taxon>Ceraceosoraceae</taxon>
        <taxon>Ceraceosorus</taxon>
    </lineage>
</organism>
<dbReference type="EMBL" id="CCYA01000269">
    <property type="protein sequence ID" value="CEH18069.1"/>
    <property type="molecule type" value="Genomic_DNA"/>
</dbReference>